<feature type="non-terminal residue" evidence="1">
    <location>
        <position position="41"/>
    </location>
</feature>
<accession>A0A3B0NY30</accession>
<organism evidence="1 2">
    <name type="scientific">Metamycoplasma alkalescens</name>
    <dbReference type="NCBI Taxonomy" id="45363"/>
    <lineage>
        <taxon>Bacteria</taxon>
        <taxon>Bacillati</taxon>
        <taxon>Mycoplasmatota</taxon>
        <taxon>Mycoplasmoidales</taxon>
        <taxon>Metamycoplasmataceae</taxon>
        <taxon>Metamycoplasma</taxon>
    </lineage>
</organism>
<dbReference type="KEGG" id="mala:NCTC10135_00184"/>
<dbReference type="EMBL" id="LS991949">
    <property type="protein sequence ID" value="SYV89692.1"/>
    <property type="molecule type" value="Genomic_DNA"/>
</dbReference>
<protein>
    <submittedName>
        <fullName evidence="1">Uncharacterized protein</fullName>
    </submittedName>
</protein>
<evidence type="ECO:0000313" key="1">
    <source>
        <dbReference type="EMBL" id="SYV89692.1"/>
    </source>
</evidence>
<name>A0A3B0NY30_9BACT</name>
<dbReference type="AlphaFoldDB" id="A0A3B0NY30"/>
<proteinExistence type="predicted"/>
<reference evidence="2" key="1">
    <citation type="submission" date="2018-06" db="EMBL/GenBank/DDBJ databases">
        <authorList>
            <consortium name="Pathogen Informatics"/>
        </authorList>
    </citation>
    <scope>NUCLEOTIDE SEQUENCE [LARGE SCALE GENOMIC DNA]</scope>
    <source>
        <strain evidence="2">NCTC10135</strain>
    </source>
</reference>
<gene>
    <name evidence="1" type="ORF">NCTC10135_00184</name>
</gene>
<evidence type="ECO:0000313" key="2">
    <source>
        <dbReference type="Proteomes" id="UP000259864"/>
    </source>
</evidence>
<sequence length="41" mass="4723">MKEFRTNTIKYTTSLTLSLIGSEAFKLGTSIFIYKFTGNLW</sequence>
<dbReference type="Proteomes" id="UP000259864">
    <property type="component" value="Chromosome 1"/>
</dbReference>